<dbReference type="Proteomes" id="UP001214638">
    <property type="component" value="Unassembled WGS sequence"/>
</dbReference>
<sequence length="302" mass="34263">MGDVDDKPPAIKAIDDINIINDEDDVFDSDSSTFSQDNQEIHHRIIQSFVTKVWYTNEQCINYARRIGVRPLCLFEDQIKWWQRGCVYYGTMRKPTDSVYARCLLPKDSIPEELCVICLDDLNKNVVALNGCGHCFHERCITKCMIKLNPQKVTCPICKRASLAGKGPSPPGKMSWAVKKDKIILHENNFITSIEIRYKFKGGVQMNMHANPGNVYKGTIKRAYLPTSPSFIIVLRLLILAFLDGETFKIHDKFDNSPGVIIWNGIEHKTSIFGGAANCGFPDANYNARVLKDIQMKNIRTE</sequence>
<comment type="similarity">
    <text evidence="3">Belongs to the Deltex family.</text>
</comment>
<evidence type="ECO:0000256" key="7">
    <source>
        <dbReference type="PROSITE-ProRule" id="PRU00175"/>
    </source>
</evidence>
<dbReference type="RefSeq" id="XP_067802430.1">
    <property type="nucleotide sequence ID" value="XM_067948279.1"/>
</dbReference>
<comment type="pathway">
    <text evidence="2">Protein modification; protein ubiquitination.</text>
</comment>
<reference evidence="9" key="1">
    <citation type="journal article" date="2023" name="Nat. Microbiol.">
        <title>Babesia duncani multi-omics identifies virulence factors and drug targets.</title>
        <authorList>
            <person name="Singh P."/>
            <person name="Lonardi S."/>
            <person name="Liang Q."/>
            <person name="Vydyam P."/>
            <person name="Khabirova E."/>
            <person name="Fang T."/>
            <person name="Gihaz S."/>
            <person name="Thekkiniath J."/>
            <person name="Munshi M."/>
            <person name="Abel S."/>
            <person name="Ciampossin L."/>
            <person name="Batugedara G."/>
            <person name="Gupta M."/>
            <person name="Lu X.M."/>
            <person name="Lenz T."/>
            <person name="Chakravarty S."/>
            <person name="Cornillot E."/>
            <person name="Hu Y."/>
            <person name="Ma W."/>
            <person name="Gonzalez L.M."/>
            <person name="Sanchez S."/>
            <person name="Estrada K."/>
            <person name="Sanchez-Flores A."/>
            <person name="Montero E."/>
            <person name="Harb O.S."/>
            <person name="Le Roch K.G."/>
            <person name="Mamoun C.B."/>
        </authorList>
    </citation>
    <scope>NUCLEOTIDE SEQUENCE</scope>
    <source>
        <strain evidence="9">WA1</strain>
    </source>
</reference>
<dbReference type="InterPro" id="IPR013083">
    <property type="entry name" value="Znf_RING/FYVE/PHD"/>
</dbReference>
<dbReference type="AlphaFoldDB" id="A0AAD9PJF0"/>
<dbReference type="GeneID" id="94337561"/>
<evidence type="ECO:0000313" key="10">
    <source>
        <dbReference type="Proteomes" id="UP001214638"/>
    </source>
</evidence>
<dbReference type="Pfam" id="PF18102">
    <property type="entry name" value="DTC"/>
    <property type="match status" value="1"/>
</dbReference>
<dbReference type="SUPFAM" id="SSF57850">
    <property type="entry name" value="RING/U-box"/>
    <property type="match status" value="1"/>
</dbReference>
<dbReference type="PANTHER" id="PTHR12622">
    <property type="entry name" value="DELTEX-RELATED"/>
    <property type="match status" value="1"/>
</dbReference>
<keyword evidence="6" id="KW-0479">Metal-binding</keyword>
<keyword evidence="10" id="KW-1185">Reference proteome</keyword>
<dbReference type="Gene3D" id="3.30.390.130">
    <property type="match status" value="1"/>
</dbReference>
<dbReference type="KEGG" id="bdw:94337561"/>
<keyword evidence="5" id="KW-0808">Transferase</keyword>
<dbReference type="SMART" id="SM00184">
    <property type="entry name" value="RING"/>
    <property type="match status" value="1"/>
</dbReference>
<dbReference type="EMBL" id="JALLKP010000004">
    <property type="protein sequence ID" value="KAK2195587.1"/>
    <property type="molecule type" value="Genomic_DNA"/>
</dbReference>
<evidence type="ECO:0000256" key="4">
    <source>
        <dbReference type="ARBA" id="ARBA00012483"/>
    </source>
</evidence>
<evidence type="ECO:0000256" key="5">
    <source>
        <dbReference type="ARBA" id="ARBA00022679"/>
    </source>
</evidence>
<dbReference type="InterPro" id="IPR039399">
    <property type="entry name" value="Deltex_C_sf"/>
</dbReference>
<dbReference type="InterPro" id="IPR039396">
    <property type="entry name" value="Deltex_C"/>
</dbReference>
<dbReference type="InterPro" id="IPR001841">
    <property type="entry name" value="Znf_RING"/>
</dbReference>
<dbReference type="GO" id="GO:0007219">
    <property type="term" value="P:Notch signaling pathway"/>
    <property type="evidence" value="ECO:0007669"/>
    <property type="project" value="InterPro"/>
</dbReference>
<name>A0AAD9PJF0_9APIC</name>
<organism evidence="9 10">
    <name type="scientific">Babesia duncani</name>
    <dbReference type="NCBI Taxonomy" id="323732"/>
    <lineage>
        <taxon>Eukaryota</taxon>
        <taxon>Sar</taxon>
        <taxon>Alveolata</taxon>
        <taxon>Apicomplexa</taxon>
        <taxon>Aconoidasida</taxon>
        <taxon>Piroplasmida</taxon>
        <taxon>Babesiidae</taxon>
        <taxon>Babesia</taxon>
    </lineage>
</organism>
<evidence type="ECO:0000259" key="8">
    <source>
        <dbReference type="PROSITE" id="PS50089"/>
    </source>
</evidence>
<dbReference type="PROSITE" id="PS50089">
    <property type="entry name" value="ZF_RING_2"/>
    <property type="match status" value="1"/>
</dbReference>
<evidence type="ECO:0000256" key="6">
    <source>
        <dbReference type="ARBA" id="ARBA00022723"/>
    </source>
</evidence>
<accession>A0AAD9PJF0</accession>
<proteinExistence type="inferred from homology"/>
<dbReference type="GO" id="GO:0016567">
    <property type="term" value="P:protein ubiquitination"/>
    <property type="evidence" value="ECO:0007669"/>
    <property type="project" value="InterPro"/>
</dbReference>
<comment type="catalytic activity">
    <reaction evidence="1">
        <text>S-ubiquitinyl-[E2 ubiquitin-conjugating enzyme]-L-cysteine + [acceptor protein]-L-lysine = [E2 ubiquitin-conjugating enzyme]-L-cysteine + N(6)-ubiquitinyl-[acceptor protein]-L-lysine.</text>
        <dbReference type="EC" id="2.3.2.27"/>
    </reaction>
</comment>
<keyword evidence="7" id="KW-0862">Zinc</keyword>
<dbReference type="CDD" id="cd16448">
    <property type="entry name" value="RING-H2"/>
    <property type="match status" value="1"/>
</dbReference>
<protein>
    <recommendedName>
        <fullName evidence="4">RING-type E3 ubiquitin transferase</fullName>
        <ecNumber evidence="4">2.3.2.27</ecNumber>
    </recommendedName>
</protein>
<dbReference type="Pfam" id="PF13639">
    <property type="entry name" value="zf-RING_2"/>
    <property type="match status" value="1"/>
</dbReference>
<dbReference type="GO" id="GO:0061630">
    <property type="term" value="F:ubiquitin protein ligase activity"/>
    <property type="evidence" value="ECO:0007669"/>
    <property type="project" value="UniProtKB-EC"/>
</dbReference>
<dbReference type="EC" id="2.3.2.27" evidence="4"/>
<evidence type="ECO:0000256" key="3">
    <source>
        <dbReference type="ARBA" id="ARBA00009413"/>
    </source>
</evidence>
<dbReference type="InterPro" id="IPR039398">
    <property type="entry name" value="Deltex_fam"/>
</dbReference>
<evidence type="ECO:0000256" key="2">
    <source>
        <dbReference type="ARBA" id="ARBA00004906"/>
    </source>
</evidence>
<gene>
    <name evidence="9" type="ORF">BdWA1_003264</name>
</gene>
<keyword evidence="7" id="KW-0863">Zinc-finger</keyword>
<evidence type="ECO:0000313" key="9">
    <source>
        <dbReference type="EMBL" id="KAK2195587.1"/>
    </source>
</evidence>
<feature type="domain" description="RING-type" evidence="8">
    <location>
        <begin position="115"/>
        <end position="159"/>
    </location>
</feature>
<comment type="caution">
    <text evidence="9">The sequence shown here is derived from an EMBL/GenBank/DDBJ whole genome shotgun (WGS) entry which is preliminary data.</text>
</comment>
<evidence type="ECO:0000256" key="1">
    <source>
        <dbReference type="ARBA" id="ARBA00000900"/>
    </source>
</evidence>
<dbReference type="Gene3D" id="3.30.40.10">
    <property type="entry name" value="Zinc/RING finger domain, C3HC4 (zinc finger)"/>
    <property type="match status" value="1"/>
</dbReference>
<dbReference type="GO" id="GO:0008270">
    <property type="term" value="F:zinc ion binding"/>
    <property type="evidence" value="ECO:0007669"/>
    <property type="project" value="UniProtKB-KW"/>
</dbReference>